<sequence>MPNFLEYLQDYLQNGDQNDIHAVSENPPPVISQSGNFSRNSERLPADKHQGIFQTNVNNQHQLSQNYDNNETQFASSEERNGAYRLSGADFKASNDGAYSGIHDELTSYGDTGSCPPGPPQSLYYLRSNSYEDYQNVKSRKHGSNIPVDFLSSLPNRIRGIFPFSSFNRMQTEAFQDIFNTPYNCVITSPTGSGKTVLFELGIIRLFLKNNKIDLNNNMKVLYIAPTKALCTERCEDWKKKFAPLNISVGMLTSDTSSFETESVKKSNIIISTPEKWDLLTRRWFDFIKLFDLVKLLLIDEVHILKDDRGSTLEVVTTRMKRLCDQLRIIALSATVPNINDISKWLRKTSKGSSEPAVTMIFGEEYKPVKLLRTVYGFRNHGKNDFQFDFSLNNRLLEIIREKSLGKPVLIFCPTRKIAFNTATFLSNNLGFESHNLKDLIKVQDKEISKLISKGVAFHHAGISYKDRLAVENNFINGNIKILCSTSTLAVGVNLPAYLVIIKGTRYWNEGQFSEYSELDILQMIGRAGRPQFETEGVAVIMTEEKNKNRYERLIEGTEKLESSLHLNLFENLAAEVCLKTITTVETAVDWIASTYFYTRYKSNPIAYSEIQGLRVIDIDTRLALFCQKQLEILRENQILDYDKFTRTYKSTAYGNAMSHHYVSFETMKKIINSPSKLNFSSVFDLLCQATEFKDLKIKHMEKKLYKEIASSNLLKFPPPKILGSSYPQTYKISLLLQYELGGLEFPNYKGSFGLYFNFNGEKLYLLKQCPRLIKCMADAFTEKKDSISLLNILKLGRSVCGKCWEDSGMMLKQLDGIGLKYVRKFINHNIMNFEQVSQLDASKIEYYLGLKPGHGNKILKDVASIPKFSISCRLVSHEISKDLDYITISFNVNVQCLQGVKVTHWHKQFVMVNIVTEISDGELVDFRRIMCGKLESPKVFSITAKIRKKNQIIRSHIACDVIANTKTWAALKLNIPSRVFDELIVSVPEVEEPVLTDPFSDDDEDDDDDDEFDDSIFSAAFDNYNGIEKQEILISTDIDSRADETPISTQVGEYKRRSDGNYECKHTCKNKDKCRHLCCHEGLLHIPRKRAGSKESKGNKIQQRSPKSSNKTVEIGVKGINFQQRGDYLEKSVRYTSKNLQYHHRSSHDTLGNSYAEKDISFGNVGKGNTFNNGKDEINVSNDADSNLVPKRKKRKLGKVHVRRSELLDDSIDSEDEHFPSLSSYIEKKQISDRLISPWEMELPKSQAMESFHLNIDEQKQSSKMKEVPKQDLDDKEEVNIFNYGRFEKISEDNESNYSSDLWSEDDRDENRGNKPSDGAKSPYEVESSDFPKTYAQIEEKSSLDVLSNSFVNVVHDEEDINQNTLCISKSQSAGSFVNSVLIANKRDCSGRIKEECDFEVTDLLDVLGSDVEFA</sequence>
<dbReference type="Gene3D" id="1.10.10.10">
    <property type="entry name" value="Winged helix-like DNA-binding domain superfamily/Winged helix DNA-binding domain"/>
    <property type="match status" value="1"/>
</dbReference>
<dbReference type="Pfam" id="PF02889">
    <property type="entry name" value="Sec63"/>
    <property type="match status" value="1"/>
</dbReference>
<name>A0AAV5QQT6_9ASCO</name>
<dbReference type="InterPro" id="IPR027417">
    <property type="entry name" value="P-loop_NTPase"/>
</dbReference>
<evidence type="ECO:0000256" key="11">
    <source>
        <dbReference type="SAM" id="MobiDB-lite"/>
    </source>
</evidence>
<dbReference type="SUPFAM" id="SSF158702">
    <property type="entry name" value="Sec63 N-terminal domain-like"/>
    <property type="match status" value="1"/>
</dbReference>
<dbReference type="GO" id="GO:0051321">
    <property type="term" value="P:meiotic cell cycle"/>
    <property type="evidence" value="ECO:0007669"/>
    <property type="project" value="UniProtKB-KW"/>
</dbReference>
<dbReference type="SMART" id="SM00973">
    <property type="entry name" value="Sec63"/>
    <property type="match status" value="1"/>
</dbReference>
<dbReference type="PANTHER" id="PTHR47835:SF3">
    <property type="entry name" value="HELICASE FOR MEIOSIS 1"/>
    <property type="match status" value="1"/>
</dbReference>
<dbReference type="GO" id="GO:0003676">
    <property type="term" value="F:nucleic acid binding"/>
    <property type="evidence" value="ECO:0007669"/>
    <property type="project" value="InterPro"/>
</dbReference>
<feature type="region of interest" description="Disordered" evidence="11">
    <location>
        <begin position="1091"/>
        <end position="1114"/>
    </location>
</feature>
<gene>
    <name evidence="14" type="ORF">DASC09_044880</name>
</gene>
<dbReference type="CDD" id="cd18795">
    <property type="entry name" value="SF2_C_Ski2"/>
    <property type="match status" value="1"/>
</dbReference>
<dbReference type="SMART" id="SM00490">
    <property type="entry name" value="HELICc"/>
    <property type="match status" value="1"/>
</dbReference>
<evidence type="ECO:0000259" key="13">
    <source>
        <dbReference type="PROSITE" id="PS51194"/>
    </source>
</evidence>
<feature type="domain" description="Helicase ATP-binding" evidence="12">
    <location>
        <begin position="176"/>
        <end position="354"/>
    </location>
</feature>
<dbReference type="InterPro" id="IPR014001">
    <property type="entry name" value="Helicase_ATP-bd"/>
</dbReference>
<dbReference type="Pfam" id="PF00271">
    <property type="entry name" value="Helicase_C"/>
    <property type="match status" value="1"/>
</dbReference>
<evidence type="ECO:0000256" key="5">
    <source>
        <dbReference type="ARBA" id="ARBA00022840"/>
    </source>
</evidence>
<feature type="domain" description="Helicase C-terminal" evidence="13">
    <location>
        <begin position="391"/>
        <end position="577"/>
    </location>
</feature>
<dbReference type="GO" id="GO:0016787">
    <property type="term" value="F:hydrolase activity"/>
    <property type="evidence" value="ECO:0007669"/>
    <property type="project" value="UniProtKB-KW"/>
</dbReference>
<dbReference type="InterPro" id="IPR004179">
    <property type="entry name" value="Sec63-dom"/>
</dbReference>
<dbReference type="EC" id="5.6.2.4" evidence="9"/>
<dbReference type="PROSITE" id="PS51192">
    <property type="entry name" value="HELICASE_ATP_BIND_1"/>
    <property type="match status" value="1"/>
</dbReference>
<evidence type="ECO:0000256" key="7">
    <source>
        <dbReference type="ARBA" id="ARBA00023254"/>
    </source>
</evidence>
<dbReference type="Gene3D" id="1.10.3380.10">
    <property type="entry name" value="Sec63 N-terminal domain-like domain"/>
    <property type="match status" value="1"/>
</dbReference>
<evidence type="ECO:0000313" key="15">
    <source>
        <dbReference type="Proteomes" id="UP001360560"/>
    </source>
</evidence>
<evidence type="ECO:0000256" key="6">
    <source>
        <dbReference type="ARBA" id="ARBA00023235"/>
    </source>
</evidence>
<dbReference type="GeneID" id="90075138"/>
<keyword evidence="15" id="KW-1185">Reference proteome</keyword>
<dbReference type="InterPro" id="IPR036388">
    <property type="entry name" value="WH-like_DNA-bd_sf"/>
</dbReference>
<evidence type="ECO:0000256" key="8">
    <source>
        <dbReference type="ARBA" id="ARBA00034617"/>
    </source>
</evidence>
<dbReference type="GO" id="GO:0005524">
    <property type="term" value="F:ATP binding"/>
    <property type="evidence" value="ECO:0007669"/>
    <property type="project" value="UniProtKB-KW"/>
</dbReference>
<evidence type="ECO:0000256" key="4">
    <source>
        <dbReference type="ARBA" id="ARBA00022806"/>
    </source>
</evidence>
<organism evidence="14 15">
    <name type="scientific">Saccharomycopsis crataegensis</name>
    <dbReference type="NCBI Taxonomy" id="43959"/>
    <lineage>
        <taxon>Eukaryota</taxon>
        <taxon>Fungi</taxon>
        <taxon>Dikarya</taxon>
        <taxon>Ascomycota</taxon>
        <taxon>Saccharomycotina</taxon>
        <taxon>Saccharomycetes</taxon>
        <taxon>Saccharomycopsidaceae</taxon>
        <taxon>Saccharomycopsis</taxon>
    </lineage>
</organism>
<keyword evidence="7" id="KW-0469">Meiosis</keyword>
<dbReference type="PANTHER" id="PTHR47835">
    <property type="entry name" value="HFM1, ATP DEPENDENT DNA HELICASE HOMOLOG"/>
    <property type="match status" value="1"/>
</dbReference>
<dbReference type="GO" id="GO:0043138">
    <property type="term" value="F:3'-5' DNA helicase activity"/>
    <property type="evidence" value="ECO:0007669"/>
    <property type="project" value="UniProtKB-EC"/>
</dbReference>
<proteinExistence type="inferred from homology"/>
<keyword evidence="5" id="KW-0067">ATP-binding</keyword>
<dbReference type="InterPro" id="IPR052247">
    <property type="entry name" value="Meiotic_Crossover_Helicase"/>
</dbReference>
<dbReference type="RefSeq" id="XP_064854159.1">
    <property type="nucleotide sequence ID" value="XM_064998087.1"/>
</dbReference>
<comment type="caution">
    <text evidence="14">The sequence shown here is derived from an EMBL/GenBank/DDBJ whole genome shotgun (WGS) entry which is preliminary data.</text>
</comment>
<evidence type="ECO:0000256" key="2">
    <source>
        <dbReference type="ARBA" id="ARBA00022741"/>
    </source>
</evidence>
<evidence type="ECO:0000256" key="10">
    <source>
        <dbReference type="ARBA" id="ARBA00048988"/>
    </source>
</evidence>
<dbReference type="SUPFAM" id="SSF52540">
    <property type="entry name" value="P-loop containing nucleoside triphosphate hydrolases"/>
    <property type="match status" value="1"/>
</dbReference>
<dbReference type="InterPro" id="IPR011545">
    <property type="entry name" value="DEAD/DEAH_box_helicase_dom"/>
</dbReference>
<keyword evidence="3" id="KW-0378">Hydrolase</keyword>
<evidence type="ECO:0000256" key="9">
    <source>
        <dbReference type="ARBA" id="ARBA00034808"/>
    </source>
</evidence>
<comment type="catalytic activity">
    <reaction evidence="8">
        <text>Couples ATP hydrolysis with the unwinding of duplex DNA by translocating in the 3'-5' direction.</text>
        <dbReference type="EC" id="5.6.2.4"/>
    </reaction>
</comment>
<comment type="similarity">
    <text evidence="1">Belongs to the helicase family. SKI2 subfamily.</text>
</comment>
<keyword evidence="2" id="KW-0547">Nucleotide-binding</keyword>
<dbReference type="Pfam" id="PF00270">
    <property type="entry name" value="DEAD"/>
    <property type="match status" value="1"/>
</dbReference>
<evidence type="ECO:0000259" key="12">
    <source>
        <dbReference type="PROSITE" id="PS51192"/>
    </source>
</evidence>
<dbReference type="PROSITE" id="PS51194">
    <property type="entry name" value="HELICASE_CTER"/>
    <property type="match status" value="1"/>
</dbReference>
<protein>
    <recommendedName>
        <fullName evidence="9">DNA 3'-5' helicase</fullName>
        <ecNumber evidence="9">5.6.2.4</ecNumber>
    </recommendedName>
</protein>
<feature type="region of interest" description="Disordered" evidence="11">
    <location>
        <begin position="1296"/>
        <end position="1329"/>
    </location>
</feature>
<dbReference type="EMBL" id="BTFZ01000011">
    <property type="protein sequence ID" value="GMM37163.1"/>
    <property type="molecule type" value="Genomic_DNA"/>
</dbReference>
<dbReference type="Gene3D" id="3.40.50.300">
    <property type="entry name" value="P-loop containing nucleotide triphosphate hydrolases"/>
    <property type="match status" value="2"/>
</dbReference>
<accession>A0AAV5QQT6</accession>
<feature type="compositionally biased region" description="Polar residues" evidence="11">
    <location>
        <begin position="1100"/>
        <end position="1113"/>
    </location>
</feature>
<evidence type="ECO:0000313" key="14">
    <source>
        <dbReference type="EMBL" id="GMM37163.1"/>
    </source>
</evidence>
<evidence type="ECO:0000256" key="1">
    <source>
        <dbReference type="ARBA" id="ARBA00010140"/>
    </source>
</evidence>
<feature type="compositionally biased region" description="Polar residues" evidence="11">
    <location>
        <begin position="1173"/>
        <end position="1186"/>
    </location>
</feature>
<dbReference type="InterPro" id="IPR001650">
    <property type="entry name" value="Helicase_C-like"/>
</dbReference>
<comment type="catalytic activity">
    <reaction evidence="10">
        <text>ATP + H2O = ADP + phosphate + H(+)</text>
        <dbReference type="Rhea" id="RHEA:13065"/>
        <dbReference type="ChEBI" id="CHEBI:15377"/>
        <dbReference type="ChEBI" id="CHEBI:15378"/>
        <dbReference type="ChEBI" id="CHEBI:30616"/>
        <dbReference type="ChEBI" id="CHEBI:43474"/>
        <dbReference type="ChEBI" id="CHEBI:456216"/>
        <dbReference type="EC" id="5.6.2.4"/>
    </reaction>
</comment>
<reference evidence="14 15" key="1">
    <citation type="journal article" date="2023" name="Elife">
        <title>Identification of key yeast species and microbe-microbe interactions impacting larval growth of Drosophila in the wild.</title>
        <authorList>
            <person name="Mure A."/>
            <person name="Sugiura Y."/>
            <person name="Maeda R."/>
            <person name="Honda K."/>
            <person name="Sakurai N."/>
            <person name="Takahashi Y."/>
            <person name="Watada M."/>
            <person name="Katoh T."/>
            <person name="Gotoh A."/>
            <person name="Gotoh Y."/>
            <person name="Taniguchi I."/>
            <person name="Nakamura K."/>
            <person name="Hayashi T."/>
            <person name="Katayama T."/>
            <person name="Uemura T."/>
            <person name="Hattori Y."/>
        </authorList>
    </citation>
    <scope>NUCLEOTIDE SEQUENCE [LARGE SCALE GENOMIC DNA]</scope>
    <source>
        <strain evidence="14 15">SC-9</strain>
    </source>
</reference>
<keyword evidence="6" id="KW-0413">Isomerase</keyword>
<dbReference type="Proteomes" id="UP001360560">
    <property type="component" value="Unassembled WGS sequence"/>
</dbReference>
<keyword evidence="4 14" id="KW-0347">Helicase</keyword>
<evidence type="ECO:0000256" key="3">
    <source>
        <dbReference type="ARBA" id="ARBA00022801"/>
    </source>
</evidence>
<dbReference type="Pfam" id="PF23445">
    <property type="entry name" value="WHD_SNRNP200"/>
    <property type="match status" value="1"/>
</dbReference>
<feature type="region of interest" description="Disordered" evidence="11">
    <location>
        <begin position="1173"/>
        <end position="1193"/>
    </location>
</feature>
<dbReference type="SMART" id="SM00487">
    <property type="entry name" value="DEXDc"/>
    <property type="match status" value="1"/>
</dbReference>
<dbReference type="InterPro" id="IPR057842">
    <property type="entry name" value="WH_MER3"/>
</dbReference>